<feature type="region of interest" description="Disordered" evidence="1">
    <location>
        <begin position="316"/>
        <end position="368"/>
    </location>
</feature>
<proteinExistence type="predicted"/>
<feature type="region of interest" description="Disordered" evidence="1">
    <location>
        <begin position="95"/>
        <end position="173"/>
    </location>
</feature>
<organism evidence="2 3">
    <name type="scientific">Diaporthe australafricana</name>
    <dbReference type="NCBI Taxonomy" id="127596"/>
    <lineage>
        <taxon>Eukaryota</taxon>
        <taxon>Fungi</taxon>
        <taxon>Dikarya</taxon>
        <taxon>Ascomycota</taxon>
        <taxon>Pezizomycotina</taxon>
        <taxon>Sordariomycetes</taxon>
        <taxon>Sordariomycetidae</taxon>
        <taxon>Diaporthales</taxon>
        <taxon>Diaporthaceae</taxon>
        <taxon>Diaporthe</taxon>
    </lineage>
</organism>
<reference evidence="2 3" key="1">
    <citation type="journal article" date="2024" name="IMA Fungus">
        <title>IMA Genome - F19 : A genome assembly and annotation guide to empower mycologists, including annotated draft genome sequences of Ceratocystis pirilliformis, Diaporthe australafricana, Fusarium ophioides, Paecilomyces lecythidis, and Sporothrix stenoceras.</title>
        <authorList>
            <person name="Aylward J."/>
            <person name="Wilson A.M."/>
            <person name="Visagie C.M."/>
            <person name="Spraker J."/>
            <person name="Barnes I."/>
            <person name="Buitendag C."/>
            <person name="Ceriani C."/>
            <person name="Del Mar Angel L."/>
            <person name="du Plessis D."/>
            <person name="Fuchs T."/>
            <person name="Gasser K."/>
            <person name="Kramer D."/>
            <person name="Li W."/>
            <person name="Munsamy K."/>
            <person name="Piso A."/>
            <person name="Price J.L."/>
            <person name="Sonnekus B."/>
            <person name="Thomas C."/>
            <person name="van der Nest A."/>
            <person name="van Dijk A."/>
            <person name="van Heerden A."/>
            <person name="van Vuuren N."/>
            <person name="Yilmaz N."/>
            <person name="Duong T.A."/>
            <person name="van der Merwe N.A."/>
            <person name="Wingfield M.J."/>
            <person name="Wingfield B.D."/>
        </authorList>
    </citation>
    <scope>NUCLEOTIDE SEQUENCE [LARGE SCALE GENOMIC DNA]</scope>
    <source>
        <strain evidence="2 3">CMW 18300</strain>
    </source>
</reference>
<accession>A0ABR3WKU5</accession>
<feature type="compositionally biased region" description="Basic and acidic residues" evidence="1">
    <location>
        <begin position="459"/>
        <end position="476"/>
    </location>
</feature>
<name>A0ABR3WKU5_9PEZI</name>
<feature type="region of interest" description="Disordered" evidence="1">
    <location>
        <begin position="31"/>
        <end position="52"/>
    </location>
</feature>
<dbReference type="Proteomes" id="UP001583177">
    <property type="component" value="Unassembled WGS sequence"/>
</dbReference>
<sequence length="531" mass="59727">MYPYSDYLNGTSQSSSPMPVHATVTQAPQGILGPYLHNSPGHEESIPPPPPYFGAYSASNVSVGPEPDGLPSYYIQNAMNDSPYGLLRGSNLPDISNGSYTHRPLAPNMLQQPQPGPYRRDVVPISRLSPTNFGRPPPVQVKRHPSRKPSARKARVKKEQSSSPPMMPQPFRFDEAGRSNELAAPEEEVELDHNAPADLRRLWSIRENCSGKKGHGMWEEIIRDYLGPAEADALSEDKKTQLKANLQMKIHRGVLRHGNWPSRDKAALLRAYTRWEENRYNEIFKLFMEELQSEGHAPAYEWKSVHVEAELVKEGLEQKQREPSKARRRRVQVPARHTTRAAGGPGSSHAKSSSVHHHPPQQRLPAMYDLTPGFTHYPSQHYTQQNSYNVNVHRREMSSASTYDMLVEQLGAQPEPLTDEQHEQLIDECLERTPFEPSPDPGMAALEHHNNTHGHHHQQHDDIKMSDDPYPEDHLPRSRPSSSSLPAIHGMITSASLSPDLNATQRSTAMARQACGEMLKQQHTHHQYAGV</sequence>
<gene>
    <name evidence="2" type="ORF">Daus18300_007911</name>
</gene>
<feature type="region of interest" description="Disordered" evidence="1">
    <location>
        <begin position="443"/>
        <end position="487"/>
    </location>
</feature>
<evidence type="ECO:0000313" key="2">
    <source>
        <dbReference type="EMBL" id="KAL1864131.1"/>
    </source>
</evidence>
<evidence type="ECO:0000313" key="3">
    <source>
        <dbReference type="Proteomes" id="UP001583177"/>
    </source>
</evidence>
<feature type="compositionally biased region" description="Polar residues" evidence="1">
    <location>
        <begin position="8"/>
        <end position="20"/>
    </location>
</feature>
<feature type="compositionally biased region" description="Basic and acidic residues" evidence="1">
    <location>
        <begin position="316"/>
        <end position="325"/>
    </location>
</feature>
<dbReference type="EMBL" id="JAWRVE010000071">
    <property type="protein sequence ID" value="KAL1864131.1"/>
    <property type="molecule type" value="Genomic_DNA"/>
</dbReference>
<keyword evidence="3" id="KW-1185">Reference proteome</keyword>
<feature type="compositionally biased region" description="Basic residues" evidence="1">
    <location>
        <begin position="141"/>
        <end position="156"/>
    </location>
</feature>
<evidence type="ECO:0000256" key="1">
    <source>
        <dbReference type="SAM" id="MobiDB-lite"/>
    </source>
</evidence>
<evidence type="ECO:0008006" key="4">
    <source>
        <dbReference type="Google" id="ProtNLM"/>
    </source>
</evidence>
<feature type="region of interest" description="Disordered" evidence="1">
    <location>
        <begin position="1"/>
        <end position="20"/>
    </location>
</feature>
<comment type="caution">
    <text evidence="2">The sequence shown here is derived from an EMBL/GenBank/DDBJ whole genome shotgun (WGS) entry which is preliminary data.</text>
</comment>
<protein>
    <recommendedName>
        <fullName evidence="4">Myb-like domain-containing protein</fullName>
    </recommendedName>
</protein>